<dbReference type="InterPro" id="IPR011330">
    <property type="entry name" value="Glyco_hydro/deAcase_b/a-brl"/>
</dbReference>
<keyword evidence="7" id="KW-1185">Reference proteome</keyword>
<protein>
    <recommendedName>
        <fullName evidence="3">Chitooligosaccharide deacetylase</fullName>
    </recommendedName>
    <alternativeName>
        <fullName evidence="4">Nodulation protein B</fullName>
    </alternativeName>
</protein>
<sequence>MSVDVEEWFQVGAFERTIDKADWATLESRVADNTARVIDLFAAANVRATFFTLGWVAARNPALMQRIAAAGHEVASHGWDHRRVFTMSAEEFRADLRRARAALEDAGGVAVTGYRAPSFSIDRRTPWAHAVLAEEGYAYSSSVAPVAHDHYGWRDSPRYAWSPLADAALVELPVTVAEFAGRRIATGGGFFRLLPAALTDHALRQVHAAGAPGVFYFHPWEVDPGQPRVAGAPLKSRVRHYSRIGAMAGKLDGLLRRHRWGRTDAVVARLSR</sequence>
<comment type="similarity">
    <text evidence="2">Belongs to the polysaccharide deacetylase family.</text>
</comment>
<dbReference type="CDD" id="cd10941">
    <property type="entry name" value="CE4_PuuE_HpPgdA_like_2"/>
    <property type="match status" value="1"/>
</dbReference>
<dbReference type="Proteomes" id="UP000218784">
    <property type="component" value="Unassembled WGS sequence"/>
</dbReference>
<reference evidence="6 7" key="1">
    <citation type="submission" date="2017-09" db="EMBL/GenBank/DDBJ databases">
        <title>Sphingomonas ginsenosidimutans KACC 14949, whole genome shotgun sequence.</title>
        <authorList>
            <person name="Feng G."/>
            <person name="Zhu H."/>
        </authorList>
    </citation>
    <scope>NUCLEOTIDE SEQUENCE [LARGE SCALE GENOMIC DNA]</scope>
    <source>
        <strain evidence="6 7">KACC 14949</strain>
    </source>
</reference>
<dbReference type="Gene3D" id="3.20.20.370">
    <property type="entry name" value="Glycoside hydrolase/deacetylase"/>
    <property type="match status" value="1"/>
</dbReference>
<evidence type="ECO:0000256" key="4">
    <source>
        <dbReference type="ARBA" id="ARBA00032976"/>
    </source>
</evidence>
<dbReference type="EMBL" id="NWVD01000001">
    <property type="protein sequence ID" value="PCG10991.1"/>
    <property type="molecule type" value="Genomic_DNA"/>
</dbReference>
<dbReference type="PANTHER" id="PTHR47561">
    <property type="entry name" value="POLYSACCHARIDE DEACETYLASE FAMILY PROTEIN (AFU_ORTHOLOGUE AFUA_6G05030)"/>
    <property type="match status" value="1"/>
</dbReference>
<comment type="caution">
    <text evidence="6">The sequence shown here is derived from an EMBL/GenBank/DDBJ whole genome shotgun (WGS) entry which is preliminary data.</text>
</comment>
<proteinExistence type="inferred from homology"/>
<evidence type="ECO:0000256" key="1">
    <source>
        <dbReference type="ARBA" id="ARBA00003236"/>
    </source>
</evidence>
<gene>
    <name evidence="6" type="ORF">COA17_05065</name>
</gene>
<evidence type="ECO:0000256" key="2">
    <source>
        <dbReference type="ARBA" id="ARBA00010973"/>
    </source>
</evidence>
<dbReference type="InterPro" id="IPR014344">
    <property type="entry name" value="XrtA_polysacc_deacetyl"/>
</dbReference>
<dbReference type="NCBIfam" id="TIGR03006">
    <property type="entry name" value="pepcterm_polyde"/>
    <property type="match status" value="1"/>
</dbReference>
<dbReference type="GO" id="GO:0005975">
    <property type="term" value="P:carbohydrate metabolic process"/>
    <property type="evidence" value="ECO:0007669"/>
    <property type="project" value="InterPro"/>
</dbReference>
<dbReference type="AlphaFoldDB" id="A0A2A4I3X9"/>
<dbReference type="InterPro" id="IPR045235">
    <property type="entry name" value="PuuE_HpPgdA-like"/>
</dbReference>
<dbReference type="Pfam" id="PF11959">
    <property type="entry name" value="DUF3473"/>
    <property type="match status" value="1"/>
</dbReference>
<dbReference type="Pfam" id="PF01522">
    <property type="entry name" value="Polysacc_deac_1"/>
    <property type="match status" value="1"/>
</dbReference>
<dbReference type="PROSITE" id="PS51677">
    <property type="entry name" value="NODB"/>
    <property type="match status" value="1"/>
</dbReference>
<evidence type="ECO:0000313" key="6">
    <source>
        <dbReference type="EMBL" id="PCG10991.1"/>
    </source>
</evidence>
<dbReference type="InterPro" id="IPR002509">
    <property type="entry name" value="NODB_dom"/>
</dbReference>
<evidence type="ECO:0000313" key="7">
    <source>
        <dbReference type="Proteomes" id="UP000218784"/>
    </source>
</evidence>
<dbReference type="PANTHER" id="PTHR47561:SF1">
    <property type="entry name" value="POLYSACCHARIDE DEACETYLASE FAMILY PROTEIN (AFU_ORTHOLOGUE AFUA_6G05030)"/>
    <property type="match status" value="1"/>
</dbReference>
<name>A0A2A4I3X9_9SPHN</name>
<accession>A0A2A4I3X9</accession>
<feature type="domain" description="NodB homology" evidence="5">
    <location>
        <begin position="12"/>
        <end position="206"/>
    </location>
</feature>
<organism evidence="6 7">
    <name type="scientific">Sphingomonas ginsenosidimutans</name>
    <dbReference type="NCBI Taxonomy" id="862134"/>
    <lineage>
        <taxon>Bacteria</taxon>
        <taxon>Pseudomonadati</taxon>
        <taxon>Pseudomonadota</taxon>
        <taxon>Alphaproteobacteria</taxon>
        <taxon>Sphingomonadales</taxon>
        <taxon>Sphingomonadaceae</taxon>
        <taxon>Sphingomonas</taxon>
    </lineage>
</organism>
<dbReference type="GO" id="GO:0016810">
    <property type="term" value="F:hydrolase activity, acting on carbon-nitrogen (but not peptide) bonds"/>
    <property type="evidence" value="ECO:0007669"/>
    <property type="project" value="InterPro"/>
</dbReference>
<dbReference type="SUPFAM" id="SSF88713">
    <property type="entry name" value="Glycoside hydrolase/deacetylase"/>
    <property type="match status" value="1"/>
</dbReference>
<comment type="function">
    <text evidence="1">Is involved in generating a small heat-stable compound (Nod), an acylated oligomer of N-acetylglucosamine, that stimulates mitosis in various plant protoplasts.</text>
</comment>
<evidence type="ECO:0000259" key="5">
    <source>
        <dbReference type="PROSITE" id="PS51677"/>
    </source>
</evidence>
<evidence type="ECO:0000256" key="3">
    <source>
        <dbReference type="ARBA" id="ARBA00020071"/>
    </source>
</evidence>
<dbReference type="InterPro" id="IPR022560">
    <property type="entry name" value="DUF3473"/>
</dbReference>